<feature type="compositionally biased region" description="Basic and acidic residues" evidence="1">
    <location>
        <begin position="478"/>
        <end position="492"/>
    </location>
</feature>
<evidence type="ECO:0000313" key="3">
    <source>
        <dbReference type="EMBL" id="BDI33607.1"/>
    </source>
</evidence>
<protein>
    <submittedName>
        <fullName evidence="3">Uncharacterized protein</fullName>
    </submittedName>
</protein>
<keyword evidence="2" id="KW-0732">Signal</keyword>
<proteinExistence type="predicted"/>
<dbReference type="AlphaFoldDB" id="A0A402D0G1"/>
<dbReference type="RefSeq" id="WP_119323062.1">
    <property type="nucleotide sequence ID" value="NZ_AP025739.1"/>
</dbReference>
<dbReference type="Proteomes" id="UP000287394">
    <property type="component" value="Chromosome"/>
</dbReference>
<sequence length="877" mass="94770">MYHRLFAIAIFASLSLAAHADDAKPKLPTLAQALAQAAAPKSELYLSVDADQVMLPKDAPPPAPGDTVAQIATEYGRLVSGFGDVSVVAPHTITVVNVPPDTPNPYDGMDPKQLLKLLTAGFKAGQWKAFLSENGIGYADLLTDDQRSLFEALFPGGVLKARRPADDTSKEVSGDDLRLAHLRLAYVGSMALAVTGKPNEHVFTGANAPHLGPATYEMENSQAYNADHEYGADVRTIRANELKPSDLDNDDGAWRVDVPMAGVKTVDDLIRVIAAATQREVYADPRYAAKPVTLLGADRPARALDLLKALALCVGGTYRRVGPALVLTDDRMGLAVKHKLWLEFEDKALAAAPRGSTGEPPKPSDELKYTALDIPFTGDDVPATKKQMADYWSAWRKNPQPWQNGRMDLTLPYNELSPAQQRAAREIKALNDKWGDKTTLDADILVQTAAEVEIVVPALDAPVIIPGSYDRLLPDPPLSDKEKTAAAQREEAGAPQIRIEQAQTPQSLKPMLAAFTRRAARLEPKSSEDLTSRIAQMRALGVNELWLKITPEESDKNDDAAIALLRQAADEGKAAHIAVYPTFSIFAWRPPVAPARIDLTLMGEPAPDQDAAAPSHNLDAVSPFDPAAGRRLISLIGKAASVPGIAGMVWDNMVPAGYERLGEHESMMMGDNPLGYSVDGRLAYLRKAHADPVDANDNYYAHTRANVTVPGFDEQILDSKLLLGWGKLRMGVRDDLLRWLTTALPATFAPGPSQLPLIVPPANNAQAGIYGSWDDFARPSPAVEYIFPKDAQGKEIEGSSGTERMASTLAYRRLIIFPRQAAPAAENAVRIARDLQAIAKTEEKNIVLDGVSDETVLDTLTRAEASVKSDSDVKAAP</sequence>
<feature type="signal peptide" evidence="2">
    <location>
        <begin position="1"/>
        <end position="20"/>
    </location>
</feature>
<feature type="chain" id="PRO_5043971924" evidence="2">
    <location>
        <begin position="21"/>
        <end position="877"/>
    </location>
</feature>
<evidence type="ECO:0000313" key="4">
    <source>
        <dbReference type="Proteomes" id="UP000287394"/>
    </source>
</evidence>
<dbReference type="KEGG" id="ccot:CCAX7_56580"/>
<organism evidence="3 4">
    <name type="scientific">Capsulimonas corticalis</name>
    <dbReference type="NCBI Taxonomy" id="2219043"/>
    <lineage>
        <taxon>Bacteria</taxon>
        <taxon>Bacillati</taxon>
        <taxon>Armatimonadota</taxon>
        <taxon>Armatimonadia</taxon>
        <taxon>Capsulimonadales</taxon>
        <taxon>Capsulimonadaceae</taxon>
        <taxon>Capsulimonas</taxon>
    </lineage>
</organism>
<name>A0A402D0G1_9BACT</name>
<keyword evidence="4" id="KW-1185">Reference proteome</keyword>
<evidence type="ECO:0000256" key="2">
    <source>
        <dbReference type="SAM" id="SignalP"/>
    </source>
</evidence>
<feature type="region of interest" description="Disordered" evidence="1">
    <location>
        <begin position="470"/>
        <end position="496"/>
    </location>
</feature>
<reference evidence="3 4" key="1">
    <citation type="journal article" date="2019" name="Int. J. Syst. Evol. Microbiol.">
        <title>Capsulimonas corticalis gen. nov., sp. nov., an aerobic capsulated bacterium, of a novel bacterial order, Capsulimonadales ord. nov., of the class Armatimonadia of the phylum Armatimonadetes.</title>
        <authorList>
            <person name="Li J."/>
            <person name="Kudo C."/>
            <person name="Tonouchi A."/>
        </authorList>
    </citation>
    <scope>NUCLEOTIDE SEQUENCE [LARGE SCALE GENOMIC DNA]</scope>
    <source>
        <strain evidence="3 4">AX-7</strain>
    </source>
</reference>
<gene>
    <name evidence="3" type="ORF">CCAX7_56580</name>
</gene>
<dbReference type="EMBL" id="AP025739">
    <property type="protein sequence ID" value="BDI33607.1"/>
    <property type="molecule type" value="Genomic_DNA"/>
</dbReference>
<evidence type="ECO:0000256" key="1">
    <source>
        <dbReference type="SAM" id="MobiDB-lite"/>
    </source>
</evidence>
<accession>A0A402D0G1</accession>